<dbReference type="Pfam" id="PF21983">
    <property type="entry name" value="NikA-like"/>
    <property type="match status" value="1"/>
</dbReference>
<evidence type="ECO:0000313" key="1">
    <source>
        <dbReference type="EMBL" id="OXC78623.1"/>
    </source>
</evidence>
<gene>
    <name evidence="1" type="ORF">BSU04_10865</name>
</gene>
<sequence length="106" mass="11574">MGFRLAEAEYGAYLEKVACSGLSASQFFRECVLTNRTTIVARAPASADRKRALFVLNKAGNNLNQIAHVLNAARLDKSATGQTYESALDALEQIELLLKAHLRHVA</sequence>
<evidence type="ECO:0000313" key="2">
    <source>
        <dbReference type="Proteomes" id="UP000214720"/>
    </source>
</evidence>
<dbReference type="Proteomes" id="UP000214720">
    <property type="component" value="Unassembled WGS sequence"/>
</dbReference>
<name>A0A226X5J0_CABSO</name>
<organism evidence="1 2">
    <name type="scientific">Caballeronia sordidicola</name>
    <name type="common">Burkholderia sordidicola</name>
    <dbReference type="NCBI Taxonomy" id="196367"/>
    <lineage>
        <taxon>Bacteria</taxon>
        <taxon>Pseudomonadati</taxon>
        <taxon>Pseudomonadota</taxon>
        <taxon>Betaproteobacteria</taxon>
        <taxon>Burkholderiales</taxon>
        <taxon>Burkholderiaceae</taxon>
        <taxon>Caballeronia</taxon>
    </lineage>
</organism>
<dbReference type="InterPro" id="IPR053842">
    <property type="entry name" value="NikA-like"/>
</dbReference>
<reference evidence="2" key="1">
    <citation type="submission" date="2017-01" db="EMBL/GenBank/DDBJ databases">
        <title>Genome Analysis of Deinococcus marmoris KOPRI26562.</title>
        <authorList>
            <person name="Kim J.H."/>
            <person name="Oh H.-M."/>
        </authorList>
    </citation>
    <scope>NUCLEOTIDE SEQUENCE [LARGE SCALE GENOMIC DNA]</scope>
    <source>
        <strain evidence="2">PAMC 26633</strain>
    </source>
</reference>
<protein>
    <submittedName>
        <fullName evidence="1">Uncharacterized protein</fullName>
    </submittedName>
</protein>
<accession>A0A226X5J0</accession>
<comment type="caution">
    <text evidence="1">The sequence shown here is derived from an EMBL/GenBank/DDBJ whole genome shotgun (WGS) entry which is preliminary data.</text>
</comment>
<proteinExistence type="predicted"/>
<dbReference type="AlphaFoldDB" id="A0A226X5J0"/>
<dbReference type="EMBL" id="MTHB01000057">
    <property type="protein sequence ID" value="OXC78623.1"/>
    <property type="molecule type" value="Genomic_DNA"/>
</dbReference>